<evidence type="ECO:0000256" key="1">
    <source>
        <dbReference type="SAM" id="SignalP"/>
    </source>
</evidence>
<feature type="signal peptide" evidence="1">
    <location>
        <begin position="1"/>
        <end position="21"/>
    </location>
</feature>
<dbReference type="NCBIfam" id="TIGR02122">
    <property type="entry name" value="TRAP_TAXI"/>
    <property type="match status" value="1"/>
</dbReference>
<dbReference type="Proteomes" id="UP000190683">
    <property type="component" value="Unassembled WGS sequence"/>
</dbReference>
<gene>
    <name evidence="2" type="ORF">B0681_03430</name>
</gene>
<accession>A0A1T0CV54</accession>
<dbReference type="Gene3D" id="3.40.190.10">
    <property type="entry name" value="Periplasmic binding protein-like II"/>
    <property type="match status" value="2"/>
</dbReference>
<dbReference type="STRING" id="573983.B0681_03430"/>
<keyword evidence="3" id="KW-1185">Reference proteome</keyword>
<protein>
    <submittedName>
        <fullName evidence="2">C4-dicarboxylate ABC transporter substrate-binding protein</fullName>
    </submittedName>
</protein>
<comment type="caution">
    <text evidence="2">The sequence shown here is derived from an EMBL/GenBank/DDBJ whole genome shotgun (WGS) entry which is preliminary data.</text>
</comment>
<dbReference type="InterPro" id="IPR011852">
    <property type="entry name" value="TRAP_TAXI"/>
</dbReference>
<evidence type="ECO:0000313" key="2">
    <source>
        <dbReference type="EMBL" id="OOS26202.1"/>
    </source>
</evidence>
<dbReference type="PROSITE" id="PS51257">
    <property type="entry name" value="PROKAR_LIPOPROTEIN"/>
    <property type="match status" value="1"/>
</dbReference>
<sequence length="334" mass="34973">MKLATKVAAATLSIFSLVACSNEQTTNNTQAGADSAQTTQADKLDTRFVTIGTGGASGPFNIIGTSLAEIYAQQFGVNSKTQTTGASVENLNLLNQGKLEMALVMNDALSDAINGTNNFQQKVENVQTVASLYPNYIQIATSAKKGINSIDDLRGKRIAVGAQGSGVESSARALLSALGITYNDITPDFLGFAEAADGLKTGKLDAAFFTSGLPNSSLMELQQGFDLQIVPIPADRVAQVAAANNIFVEQTIPQGTYGNAADIPTAAVMNSLVVRSDLSENDVYNLTKSFFDNLPALQTAHQAASGINAQNAQQGLIVGLHPGAQKYYNEIGAK</sequence>
<feature type="chain" id="PRO_5012323281" evidence="1">
    <location>
        <begin position="22"/>
        <end position="334"/>
    </location>
</feature>
<dbReference type="Pfam" id="PF16868">
    <property type="entry name" value="NMT1_3"/>
    <property type="match status" value="1"/>
</dbReference>
<reference evidence="2 3" key="1">
    <citation type="submission" date="2017-02" db="EMBL/GenBank/DDBJ databases">
        <title>Draft genome sequence of Moraxella porci CCUG 54912T type strain.</title>
        <authorList>
            <person name="Salva-Serra F."/>
            <person name="Engstrom-Jakobsson H."/>
            <person name="Thorell K."/>
            <person name="Jaen-Luchoro D."/>
            <person name="Gonzales-Siles L."/>
            <person name="Karlsson R."/>
            <person name="Yazdan S."/>
            <person name="Boulund F."/>
            <person name="Johnning A."/>
            <person name="Engstrand L."/>
            <person name="Kristiansson E."/>
            <person name="Moore E."/>
        </authorList>
    </citation>
    <scope>NUCLEOTIDE SEQUENCE [LARGE SCALE GENOMIC DNA]</scope>
    <source>
        <strain evidence="2 3">CCUG 54912</strain>
    </source>
</reference>
<dbReference type="SUPFAM" id="SSF53850">
    <property type="entry name" value="Periplasmic binding protein-like II"/>
    <property type="match status" value="1"/>
</dbReference>
<name>A0A1T0CV54_9GAMM</name>
<proteinExistence type="predicted"/>
<evidence type="ECO:0000313" key="3">
    <source>
        <dbReference type="Proteomes" id="UP000190683"/>
    </source>
</evidence>
<dbReference type="AlphaFoldDB" id="A0A1T0CV54"/>
<dbReference type="RefSeq" id="WP_078317350.1">
    <property type="nucleotide sequence ID" value="NZ_MUYV01000002.1"/>
</dbReference>
<dbReference type="PANTHER" id="PTHR42941">
    <property type="entry name" value="SLL1037 PROTEIN"/>
    <property type="match status" value="1"/>
</dbReference>
<dbReference type="EMBL" id="MUYV01000002">
    <property type="protein sequence ID" value="OOS26202.1"/>
    <property type="molecule type" value="Genomic_DNA"/>
</dbReference>
<keyword evidence="1" id="KW-0732">Signal</keyword>
<dbReference type="PANTHER" id="PTHR42941:SF1">
    <property type="entry name" value="SLL1037 PROTEIN"/>
    <property type="match status" value="1"/>
</dbReference>
<dbReference type="CDD" id="cd13567">
    <property type="entry name" value="PBP2_TtGluBP"/>
    <property type="match status" value="1"/>
</dbReference>
<organism evidence="2 3">
    <name type="scientific">Moraxella porci DSM 25326</name>
    <dbReference type="NCBI Taxonomy" id="573983"/>
    <lineage>
        <taxon>Bacteria</taxon>
        <taxon>Pseudomonadati</taxon>
        <taxon>Pseudomonadota</taxon>
        <taxon>Gammaproteobacteria</taxon>
        <taxon>Moraxellales</taxon>
        <taxon>Moraxellaceae</taxon>
        <taxon>Moraxella</taxon>
    </lineage>
</organism>